<protein>
    <submittedName>
        <fullName evidence="2">AAA family ATPase</fullName>
    </submittedName>
</protein>
<proteinExistence type="predicted"/>
<sequence length="370" mass="40334">MIESLRLQNFKGHRDTTIEFGRLTVLVGPNGSGKTSVLQALELLGQVVRNKIVDVFSGPSTPELLVSREQEGTMGIHAHGSMHGKPWKLAVDITSATKSPHILLIADTGRKRGRATNPQFSFAGFGGDPLWPWLQSTTTFRIDAGQVAAPGYSRDGVSRVDKNGKNTAAALAALKLSDDPAFEEIERRLCTLVPSLKRIRFRQAVTITEYETRTSPNQRVIDEQQVTGNEFVFDFRGAQGVPAVGASEGTLVLLGLLTALHTNAKSGLLLIDDIEHSLHPTAQVQLMQQLRGLLTQMPDLQIVATTHSPYILDGVDPSDVRVFYPRDDGTIVTKRLSDHPDAQRVKGMLSSGELWSAESEAWVLGEDAAQ</sequence>
<name>A0A6N7PLS0_9BACT</name>
<evidence type="ECO:0000313" key="2">
    <source>
        <dbReference type="EMBL" id="MRG92727.1"/>
    </source>
</evidence>
<dbReference type="GO" id="GO:0005524">
    <property type="term" value="F:ATP binding"/>
    <property type="evidence" value="ECO:0007669"/>
    <property type="project" value="InterPro"/>
</dbReference>
<comment type="caution">
    <text evidence="2">The sequence shown here is derived from an EMBL/GenBank/DDBJ whole genome shotgun (WGS) entry which is preliminary data.</text>
</comment>
<dbReference type="AlphaFoldDB" id="A0A6N7PLS0"/>
<dbReference type="GO" id="GO:0016887">
    <property type="term" value="F:ATP hydrolysis activity"/>
    <property type="evidence" value="ECO:0007669"/>
    <property type="project" value="InterPro"/>
</dbReference>
<evidence type="ECO:0000259" key="1">
    <source>
        <dbReference type="SMART" id="SM00382"/>
    </source>
</evidence>
<evidence type="ECO:0000313" key="3">
    <source>
        <dbReference type="Proteomes" id="UP000440224"/>
    </source>
</evidence>
<dbReference type="EMBL" id="WJIE01000003">
    <property type="protein sequence ID" value="MRG92727.1"/>
    <property type="molecule type" value="Genomic_DNA"/>
</dbReference>
<dbReference type="SMART" id="SM00382">
    <property type="entry name" value="AAA"/>
    <property type="match status" value="1"/>
</dbReference>
<dbReference type="InterPro" id="IPR027417">
    <property type="entry name" value="P-loop_NTPase"/>
</dbReference>
<dbReference type="InterPro" id="IPR003959">
    <property type="entry name" value="ATPase_AAA_core"/>
</dbReference>
<feature type="domain" description="AAA+ ATPase" evidence="1">
    <location>
        <begin position="20"/>
        <end position="328"/>
    </location>
</feature>
<dbReference type="Pfam" id="PF13304">
    <property type="entry name" value="AAA_21"/>
    <property type="match status" value="1"/>
</dbReference>
<reference evidence="2 3" key="1">
    <citation type="submission" date="2019-10" db="EMBL/GenBank/DDBJ databases">
        <title>A soil myxobacterium in the family Polyangiaceae.</title>
        <authorList>
            <person name="Li Y."/>
            <person name="Wang J."/>
        </authorList>
    </citation>
    <scope>NUCLEOTIDE SEQUENCE [LARGE SCALE GENOMIC DNA]</scope>
    <source>
        <strain evidence="2 3">DSM 14734</strain>
    </source>
</reference>
<dbReference type="PANTHER" id="PTHR43581:SF4">
    <property type="entry name" value="ATP_GTP PHOSPHATASE"/>
    <property type="match status" value="1"/>
</dbReference>
<dbReference type="OrthoDB" id="9816506at2"/>
<dbReference type="InterPro" id="IPR051396">
    <property type="entry name" value="Bact_Antivir_Def_Nuclease"/>
</dbReference>
<dbReference type="InterPro" id="IPR003593">
    <property type="entry name" value="AAA+_ATPase"/>
</dbReference>
<accession>A0A6N7PLS0</accession>
<dbReference type="PIRSF" id="PIRSF029347">
    <property type="entry name" value="RecF"/>
    <property type="match status" value="1"/>
</dbReference>
<dbReference type="RefSeq" id="WP_153819565.1">
    <property type="nucleotide sequence ID" value="NZ_WJIE01000003.1"/>
</dbReference>
<keyword evidence="3" id="KW-1185">Reference proteome</keyword>
<dbReference type="SUPFAM" id="SSF52540">
    <property type="entry name" value="P-loop containing nucleoside triphosphate hydrolases"/>
    <property type="match status" value="1"/>
</dbReference>
<dbReference type="Gene3D" id="3.40.50.300">
    <property type="entry name" value="P-loop containing nucleotide triphosphate hydrolases"/>
    <property type="match status" value="2"/>
</dbReference>
<gene>
    <name evidence="2" type="ORF">GF068_12420</name>
</gene>
<dbReference type="PANTHER" id="PTHR43581">
    <property type="entry name" value="ATP/GTP PHOSPHATASE"/>
    <property type="match status" value="1"/>
</dbReference>
<dbReference type="InterPro" id="IPR014555">
    <property type="entry name" value="RecF-like"/>
</dbReference>
<dbReference type="Proteomes" id="UP000440224">
    <property type="component" value="Unassembled WGS sequence"/>
</dbReference>
<organism evidence="2 3">
    <name type="scientific">Polyangium spumosum</name>
    <dbReference type="NCBI Taxonomy" id="889282"/>
    <lineage>
        <taxon>Bacteria</taxon>
        <taxon>Pseudomonadati</taxon>
        <taxon>Myxococcota</taxon>
        <taxon>Polyangia</taxon>
        <taxon>Polyangiales</taxon>
        <taxon>Polyangiaceae</taxon>
        <taxon>Polyangium</taxon>
    </lineage>
</organism>